<evidence type="ECO:0000313" key="3">
    <source>
        <dbReference type="EMBL" id="KAK4260125.1"/>
    </source>
</evidence>
<feature type="signal peptide" evidence="2">
    <location>
        <begin position="1"/>
        <end position="25"/>
    </location>
</feature>
<dbReference type="InterPro" id="IPR044700">
    <property type="entry name" value="PIP2/PIPL1"/>
</dbReference>
<evidence type="ECO:0000256" key="1">
    <source>
        <dbReference type="SAM" id="MobiDB-lite"/>
    </source>
</evidence>
<reference evidence="3" key="1">
    <citation type="submission" date="2023-10" db="EMBL/GenBank/DDBJ databases">
        <title>Chromosome-level genome of the transformable northern wattle, Acacia crassicarpa.</title>
        <authorList>
            <person name="Massaro I."/>
            <person name="Sinha N.R."/>
            <person name="Poethig S."/>
            <person name="Leichty A.R."/>
        </authorList>
    </citation>
    <scope>NUCLEOTIDE SEQUENCE</scope>
    <source>
        <strain evidence="3">Acra3RX</strain>
        <tissue evidence="3">Leaf</tissue>
    </source>
</reference>
<feature type="chain" id="PRO_5042271936" evidence="2">
    <location>
        <begin position="26"/>
        <end position="90"/>
    </location>
</feature>
<protein>
    <submittedName>
        <fullName evidence="3">Uncharacterized protein</fullName>
    </submittedName>
</protein>
<sequence length="90" mass="9246">MFLKSIKAMFVVFMFLNSVFTGIQGRPLCMSGTVNTAAADGDNVDFFHWLGLGGIKSSGPSDGGAGHQFTNSNTLGGMKNSGPSSSGSGH</sequence>
<evidence type="ECO:0000256" key="2">
    <source>
        <dbReference type="SAM" id="SignalP"/>
    </source>
</evidence>
<feature type="compositionally biased region" description="Polar residues" evidence="1">
    <location>
        <begin position="68"/>
        <end position="90"/>
    </location>
</feature>
<dbReference type="GO" id="GO:0045087">
    <property type="term" value="P:innate immune response"/>
    <property type="evidence" value="ECO:0007669"/>
    <property type="project" value="InterPro"/>
</dbReference>
<gene>
    <name evidence="3" type="ORF">QN277_003282</name>
</gene>
<keyword evidence="2" id="KW-0732">Signal</keyword>
<proteinExistence type="predicted"/>
<organism evidence="3 4">
    <name type="scientific">Acacia crassicarpa</name>
    <name type="common">northern wattle</name>
    <dbReference type="NCBI Taxonomy" id="499986"/>
    <lineage>
        <taxon>Eukaryota</taxon>
        <taxon>Viridiplantae</taxon>
        <taxon>Streptophyta</taxon>
        <taxon>Embryophyta</taxon>
        <taxon>Tracheophyta</taxon>
        <taxon>Spermatophyta</taxon>
        <taxon>Magnoliopsida</taxon>
        <taxon>eudicotyledons</taxon>
        <taxon>Gunneridae</taxon>
        <taxon>Pentapetalae</taxon>
        <taxon>rosids</taxon>
        <taxon>fabids</taxon>
        <taxon>Fabales</taxon>
        <taxon>Fabaceae</taxon>
        <taxon>Caesalpinioideae</taxon>
        <taxon>mimosoid clade</taxon>
        <taxon>Acacieae</taxon>
        <taxon>Acacia</taxon>
    </lineage>
</organism>
<dbReference type="Proteomes" id="UP001293593">
    <property type="component" value="Unassembled WGS sequence"/>
</dbReference>
<comment type="caution">
    <text evidence="3">The sequence shown here is derived from an EMBL/GenBank/DDBJ whole genome shotgun (WGS) entry which is preliminary data.</text>
</comment>
<dbReference type="PANTHER" id="PTHR34663">
    <property type="entry name" value="OS06G0637400 PROTEIN"/>
    <property type="match status" value="1"/>
</dbReference>
<evidence type="ECO:0000313" key="4">
    <source>
        <dbReference type="Proteomes" id="UP001293593"/>
    </source>
</evidence>
<name>A0AAE1MCA0_9FABA</name>
<dbReference type="PANTHER" id="PTHR34663:SF21">
    <property type="entry name" value="PROTEIN, PUTATIVE-RELATED"/>
    <property type="match status" value="1"/>
</dbReference>
<feature type="region of interest" description="Disordered" evidence="1">
    <location>
        <begin position="57"/>
        <end position="90"/>
    </location>
</feature>
<dbReference type="AlphaFoldDB" id="A0AAE1MCA0"/>
<feature type="compositionally biased region" description="Gly residues" evidence="1">
    <location>
        <begin position="57"/>
        <end position="66"/>
    </location>
</feature>
<accession>A0AAE1MCA0</accession>
<dbReference type="GO" id="GO:0050793">
    <property type="term" value="P:regulation of developmental process"/>
    <property type="evidence" value="ECO:0007669"/>
    <property type="project" value="InterPro"/>
</dbReference>
<dbReference type="EMBL" id="JAWXYG010000010">
    <property type="protein sequence ID" value="KAK4260125.1"/>
    <property type="molecule type" value="Genomic_DNA"/>
</dbReference>
<keyword evidence="4" id="KW-1185">Reference proteome</keyword>